<dbReference type="RefSeq" id="WP_248942722.1">
    <property type="nucleotide sequence ID" value="NZ_JAKIKS010000146.1"/>
</dbReference>
<proteinExistence type="predicted"/>
<sequence>MLTKILPSFALSLMMSTSANAVPANTPDNIISSVLDEAYIYDFAYSGGGCLEGELDAVLTEDGSKVSIFFDNYQADSSADPRGRSRVTCNMGFALHIPQGLSVSLIEMDYRGYADIAPGGYGALVADYFFAGDQGLQFIKEWGQPDIWNSEDFLFENDFLAEAIVWSACGTDEVILRANTSLKAYEGTDNHSFIQLDTVDANIALLYHLSWKECPAL</sequence>
<dbReference type="PANTHER" id="PTHR38847">
    <property type="match status" value="1"/>
</dbReference>
<organism evidence="2 3">
    <name type="scientific">Shewanella surugensis</name>
    <dbReference type="NCBI Taxonomy" id="212020"/>
    <lineage>
        <taxon>Bacteria</taxon>
        <taxon>Pseudomonadati</taxon>
        <taxon>Pseudomonadota</taxon>
        <taxon>Gammaproteobacteria</taxon>
        <taxon>Alteromonadales</taxon>
        <taxon>Shewanellaceae</taxon>
        <taxon>Shewanella</taxon>
    </lineage>
</organism>
<evidence type="ECO:0000313" key="2">
    <source>
        <dbReference type="EMBL" id="MCL1127326.1"/>
    </source>
</evidence>
<name>A0ABT0LJM8_9GAMM</name>
<reference evidence="2 3" key="1">
    <citation type="submission" date="2022-01" db="EMBL/GenBank/DDBJ databases">
        <title>Whole genome-based taxonomy of the Shewanellaceae.</title>
        <authorList>
            <person name="Martin-Rodriguez A.J."/>
        </authorList>
    </citation>
    <scope>NUCLEOTIDE SEQUENCE [LARGE SCALE GENOMIC DNA]</scope>
    <source>
        <strain evidence="2 3">DSM 17177</strain>
    </source>
</reference>
<protein>
    <submittedName>
        <fullName evidence="2">DUF4360 domain-containing protein</fullName>
    </submittedName>
</protein>
<evidence type="ECO:0000256" key="1">
    <source>
        <dbReference type="SAM" id="SignalP"/>
    </source>
</evidence>
<accession>A0ABT0LJM8</accession>
<dbReference type="Proteomes" id="UP001203423">
    <property type="component" value="Unassembled WGS sequence"/>
</dbReference>
<keyword evidence="3" id="KW-1185">Reference proteome</keyword>
<feature type="chain" id="PRO_5046349034" evidence="1">
    <location>
        <begin position="22"/>
        <end position="217"/>
    </location>
</feature>
<feature type="signal peptide" evidence="1">
    <location>
        <begin position="1"/>
        <end position="21"/>
    </location>
</feature>
<dbReference type="InterPro" id="IPR025649">
    <property type="entry name" value="DUF4360"/>
</dbReference>
<comment type="caution">
    <text evidence="2">The sequence shown here is derived from an EMBL/GenBank/DDBJ whole genome shotgun (WGS) entry which is preliminary data.</text>
</comment>
<gene>
    <name evidence="2" type="ORF">L2764_23335</name>
</gene>
<keyword evidence="1" id="KW-0732">Signal</keyword>
<dbReference type="PANTHER" id="PTHR38847:SF1">
    <property type="entry name" value="PSEUDOURIDINE SYNTHASE RSUA_RLUA-LIKE DOMAIN-CONTAINING PROTEIN"/>
    <property type="match status" value="1"/>
</dbReference>
<evidence type="ECO:0000313" key="3">
    <source>
        <dbReference type="Proteomes" id="UP001203423"/>
    </source>
</evidence>
<dbReference type="Pfam" id="PF14273">
    <property type="entry name" value="DUF4360"/>
    <property type="match status" value="1"/>
</dbReference>
<dbReference type="EMBL" id="JAKIKS010000146">
    <property type="protein sequence ID" value="MCL1127326.1"/>
    <property type="molecule type" value="Genomic_DNA"/>
</dbReference>